<keyword evidence="4" id="KW-1185">Reference proteome</keyword>
<accession>A0A5P1EH86</accession>
<dbReference type="PANTHER" id="PTHR13523:SF2">
    <property type="entry name" value="COILED-COIL-HELIX-COILED-COIL-HELIX DOMAIN CONTAINING 2, ISOFORM A-RELATED"/>
    <property type="match status" value="1"/>
</dbReference>
<dbReference type="GO" id="GO:0007005">
    <property type="term" value="P:mitochondrion organization"/>
    <property type="evidence" value="ECO:0007669"/>
    <property type="project" value="InterPro"/>
</dbReference>
<dbReference type="GO" id="GO:0005739">
    <property type="term" value="C:mitochondrion"/>
    <property type="evidence" value="ECO:0007669"/>
    <property type="project" value="TreeGrafter"/>
</dbReference>
<reference evidence="4" key="1">
    <citation type="journal article" date="2017" name="Nat. Commun.">
        <title>The asparagus genome sheds light on the origin and evolution of a young Y chromosome.</title>
        <authorList>
            <person name="Harkess A."/>
            <person name="Zhou J."/>
            <person name="Xu C."/>
            <person name="Bowers J.E."/>
            <person name="Van der Hulst R."/>
            <person name="Ayyampalayam S."/>
            <person name="Mercati F."/>
            <person name="Riccardi P."/>
            <person name="McKain M.R."/>
            <person name="Kakrana A."/>
            <person name="Tang H."/>
            <person name="Ray J."/>
            <person name="Groenendijk J."/>
            <person name="Arikit S."/>
            <person name="Mathioni S.M."/>
            <person name="Nakano M."/>
            <person name="Shan H."/>
            <person name="Telgmann-Rauber A."/>
            <person name="Kanno A."/>
            <person name="Yue Z."/>
            <person name="Chen H."/>
            <person name="Li W."/>
            <person name="Chen Y."/>
            <person name="Xu X."/>
            <person name="Zhang Y."/>
            <person name="Luo S."/>
            <person name="Chen H."/>
            <person name="Gao J."/>
            <person name="Mao Z."/>
            <person name="Pires J.C."/>
            <person name="Luo M."/>
            <person name="Kudrna D."/>
            <person name="Wing R.A."/>
            <person name="Meyers B.C."/>
            <person name="Yi K."/>
            <person name="Kong H."/>
            <person name="Lavrijsen P."/>
            <person name="Sunseri F."/>
            <person name="Falavigna A."/>
            <person name="Ye Y."/>
            <person name="Leebens-Mack J.H."/>
            <person name="Chen G."/>
        </authorList>
    </citation>
    <scope>NUCLEOTIDE SEQUENCE [LARGE SCALE GENOMIC DNA]</scope>
    <source>
        <strain evidence="4">cv. DH0086</strain>
    </source>
</reference>
<dbReference type="InterPro" id="IPR009069">
    <property type="entry name" value="Cys_alpha_HP_mot_SF"/>
</dbReference>
<gene>
    <name evidence="3" type="ORF">A4U43_C07F35590</name>
</gene>
<dbReference type="InterPro" id="IPR010625">
    <property type="entry name" value="CHCH"/>
</dbReference>
<dbReference type="EMBL" id="CM007387">
    <property type="protein sequence ID" value="ONK65288.1"/>
    <property type="molecule type" value="Genomic_DNA"/>
</dbReference>
<dbReference type="GO" id="GO:0005634">
    <property type="term" value="C:nucleus"/>
    <property type="evidence" value="ECO:0007669"/>
    <property type="project" value="TreeGrafter"/>
</dbReference>
<evidence type="ECO:0000313" key="4">
    <source>
        <dbReference type="Proteomes" id="UP000243459"/>
    </source>
</evidence>
<dbReference type="SUPFAM" id="SSF47072">
    <property type="entry name" value="Cysteine alpha-hairpin motif"/>
    <property type="match status" value="1"/>
</dbReference>
<name>A0A5P1EH86_ASPOF</name>
<dbReference type="Pfam" id="PF06747">
    <property type="entry name" value="CHCH"/>
    <property type="match status" value="1"/>
</dbReference>
<dbReference type="Proteomes" id="UP000243459">
    <property type="component" value="Chromosome 7"/>
</dbReference>
<keyword evidence="1" id="KW-1015">Disulfide bond</keyword>
<proteinExistence type="predicted"/>
<dbReference type="OMA" id="EISKCQY"/>
<sequence>MVRIGTGIALSHRVLNALMCPLTTHNKTLVSKEPEPASTVSGAVGPDACAASSKLLQNCMDNYSSEISKCQYYLDMLNECRRGSSSSSSSSSISNVAL</sequence>
<dbReference type="InterPro" id="IPR055304">
    <property type="entry name" value="CHCHD2/10-like"/>
</dbReference>
<feature type="domain" description="CHCH" evidence="2">
    <location>
        <begin position="49"/>
        <end position="82"/>
    </location>
</feature>
<evidence type="ECO:0000256" key="1">
    <source>
        <dbReference type="ARBA" id="ARBA00023157"/>
    </source>
</evidence>
<evidence type="ECO:0000259" key="2">
    <source>
        <dbReference type="Pfam" id="PF06747"/>
    </source>
</evidence>
<evidence type="ECO:0000313" key="3">
    <source>
        <dbReference type="EMBL" id="ONK65288.1"/>
    </source>
</evidence>
<dbReference type="AlphaFoldDB" id="A0A5P1EH86"/>
<protein>
    <recommendedName>
        <fullName evidence="2">CHCH domain-containing protein</fullName>
    </recommendedName>
</protein>
<organism evidence="3 4">
    <name type="scientific">Asparagus officinalis</name>
    <name type="common">Garden asparagus</name>
    <dbReference type="NCBI Taxonomy" id="4686"/>
    <lineage>
        <taxon>Eukaryota</taxon>
        <taxon>Viridiplantae</taxon>
        <taxon>Streptophyta</taxon>
        <taxon>Embryophyta</taxon>
        <taxon>Tracheophyta</taxon>
        <taxon>Spermatophyta</taxon>
        <taxon>Magnoliopsida</taxon>
        <taxon>Liliopsida</taxon>
        <taxon>Asparagales</taxon>
        <taxon>Asparagaceae</taxon>
        <taxon>Asparagoideae</taxon>
        <taxon>Asparagus</taxon>
    </lineage>
</organism>
<dbReference type="PANTHER" id="PTHR13523">
    <property type="entry name" value="COILED-COIL-HELIX-COILED-COIL-HELIX DOMAIN CONTAINING 2/NUR77"/>
    <property type="match status" value="1"/>
</dbReference>
<dbReference type="Gramene" id="ONK65288">
    <property type="protein sequence ID" value="ONK65288"/>
    <property type="gene ID" value="A4U43_C07F35590"/>
</dbReference>